<protein>
    <submittedName>
        <fullName evidence="1">Uncharacterized protein</fullName>
    </submittedName>
</protein>
<dbReference type="Proteomes" id="UP000053237">
    <property type="component" value="Unassembled WGS sequence"/>
</dbReference>
<name>A0A024FXM2_9STRA</name>
<reference evidence="1 2" key="1">
    <citation type="submission" date="2012-05" db="EMBL/GenBank/DDBJ databases">
        <title>Recombination and specialization in a pathogen metapopulation.</title>
        <authorList>
            <person name="Gardiner A."/>
            <person name="Kemen E."/>
            <person name="Schultz-Larsen T."/>
            <person name="MacLean D."/>
            <person name="Van Oosterhout C."/>
            <person name="Jones J.D.G."/>
        </authorList>
    </citation>
    <scope>NUCLEOTIDE SEQUENCE [LARGE SCALE GENOMIC DNA]</scope>
    <source>
        <strain evidence="1 2">Ac Nc2</strain>
    </source>
</reference>
<organism evidence="1 2">
    <name type="scientific">Albugo candida</name>
    <dbReference type="NCBI Taxonomy" id="65357"/>
    <lineage>
        <taxon>Eukaryota</taxon>
        <taxon>Sar</taxon>
        <taxon>Stramenopiles</taxon>
        <taxon>Oomycota</taxon>
        <taxon>Peronosporomycetes</taxon>
        <taxon>Albuginales</taxon>
        <taxon>Albuginaceae</taxon>
        <taxon>Albugo</taxon>
    </lineage>
</organism>
<evidence type="ECO:0000313" key="2">
    <source>
        <dbReference type="Proteomes" id="UP000053237"/>
    </source>
</evidence>
<comment type="caution">
    <text evidence="1">The sequence shown here is derived from an EMBL/GenBank/DDBJ whole genome shotgun (WGS) entry which is preliminary data.</text>
</comment>
<proteinExistence type="predicted"/>
<accession>A0A024FXM2</accession>
<sequence length="127" mass="14927">MQDNAGKILVIIKQDGLMELFVLAKCLKYERYSYCVLCTRPECESRFCRFSRLYERKAHEQLSGTTAFTNIIEAYKLLLNKVAKAYTRVSALHHSATNFWNVRYRRDNCTYIYSGKKCIFSVFRISP</sequence>
<gene>
    <name evidence="1" type="ORF">BN9_128670</name>
</gene>
<keyword evidence="2" id="KW-1185">Reference proteome</keyword>
<dbReference type="EMBL" id="CAIX01001009">
    <property type="protein sequence ID" value="CCI11404.1"/>
    <property type="molecule type" value="Genomic_DNA"/>
</dbReference>
<evidence type="ECO:0000313" key="1">
    <source>
        <dbReference type="EMBL" id="CCI11404.1"/>
    </source>
</evidence>
<dbReference type="InParanoid" id="A0A024FXM2"/>
<dbReference type="AlphaFoldDB" id="A0A024FXM2"/>